<dbReference type="Gene3D" id="2.160.10.10">
    <property type="entry name" value="Hexapeptide repeat proteins"/>
    <property type="match status" value="1"/>
</dbReference>
<dbReference type="STRING" id="1004.SAMN05661012_02173"/>
<reference evidence="3 5" key="1">
    <citation type="submission" date="2016-11" db="EMBL/GenBank/DDBJ databases">
        <authorList>
            <person name="Jaros S."/>
            <person name="Januszkiewicz K."/>
            <person name="Wedrychowicz H."/>
        </authorList>
    </citation>
    <scope>NUCLEOTIDE SEQUENCE [LARGE SCALE GENOMIC DNA]</scope>
    <source>
        <strain evidence="3 5">DSM 784</strain>
    </source>
</reference>
<sequence length="736" mass="83583">MNLIQKKPLTELGYNFVAAPYLPEGKDEYYLRNQQWGKSNIYRHLSALEIETLVRNDNTSDNWNNISVTNEFNPQLVKHCHFFGLVRIGKLEPYFLEFHNLRLPVGLYNSTIASCDFGDNVVVHNVNFLSHYLIGNEVMICNVNEMATTGHAKFGNGIVKDGEPESVRIWLELCNENGGRSIMPFDGMLPGDAWLWTRNRDDKALQDQFKSFTEQQFDKKRGYYGMVGDRCVIKNVSILKDVMIGTDAYLKGANKIKNVTINSSAEATTQIGEGCELVNGIVGYGCRVFYGVKAVRFIMASHSQLKYGARLINSYLGNNATISCCEVLNSLIFPAHEQHHNNSFLCAALIMGQSNMAAGATIGSNHNSRGPDGEIIAGRGFWPGLCVSLKHNSRFATFTLIAKGNYMAEMDIPFPFSLVINDEQHNCLKIMTGYWFLHNMYALARNSWKYLDRDKRTDKTQLIEYDYLAPDSVEEMIHAMALMEAATGKAWYLHTATDYSELTEMDYRQKGQDLLLNHPNDVAKLKILVKGVENSNREVLLLKVHKTYPLFRALIVLYAVKNVMQFVETNDIKTFEAIHNIALTAQRESWHNVGGQLMPASTLHTLKEEIRANKLNSWADLHAKYQEIGSQYATDKLQHAIASLLYVQEKTIADFNIDFFDECLQASIQTQTVLTENIQKSRAKDYENPFRKMTYENEAEMDAVVGKLDDNSFIKQTKEDLLVYKQKVKTLIKLLA</sequence>
<accession>A0A1K1PSD0</accession>
<dbReference type="RefSeq" id="WP_072359793.1">
    <property type="nucleotide sequence ID" value="NZ_CBHWAX010000039.1"/>
</dbReference>
<evidence type="ECO:0000313" key="5">
    <source>
        <dbReference type="Proteomes" id="UP000183788"/>
    </source>
</evidence>
<feature type="domain" description="DUF6819" evidence="2">
    <location>
        <begin position="585"/>
        <end position="723"/>
    </location>
</feature>
<dbReference type="AlphaFoldDB" id="A0A1K1PSD0"/>
<dbReference type="InterPro" id="IPR011004">
    <property type="entry name" value="Trimer_LpxA-like_sf"/>
</dbReference>
<keyword evidence="6" id="KW-1185">Reference proteome</keyword>
<evidence type="ECO:0000259" key="2">
    <source>
        <dbReference type="Pfam" id="PF20683"/>
    </source>
</evidence>
<reference evidence="4 6" key="2">
    <citation type="submission" date="2023-11" db="EMBL/GenBank/DDBJ databases">
        <title>MicrobeMod: A computational toolkit for identifying prokaryotic methylation and restriction-modification with nanopore sequencing.</title>
        <authorList>
            <person name="Crits-Christoph A."/>
            <person name="Kang S.C."/>
            <person name="Lee H."/>
            <person name="Ostrov N."/>
        </authorList>
    </citation>
    <scope>NUCLEOTIDE SEQUENCE [LARGE SCALE GENOMIC DNA]</scope>
    <source>
        <strain evidence="4 6">ATCC 23090</strain>
    </source>
</reference>
<dbReference type="EMBL" id="FPIZ01000006">
    <property type="protein sequence ID" value="SFW50568.1"/>
    <property type="molecule type" value="Genomic_DNA"/>
</dbReference>
<evidence type="ECO:0000313" key="4">
    <source>
        <dbReference type="EMBL" id="WQG92747.1"/>
    </source>
</evidence>
<dbReference type="EMBL" id="CP140154">
    <property type="protein sequence ID" value="WQG92747.1"/>
    <property type="molecule type" value="Genomic_DNA"/>
</dbReference>
<organism evidence="3 5">
    <name type="scientific">Chitinophaga sancti</name>
    <dbReference type="NCBI Taxonomy" id="1004"/>
    <lineage>
        <taxon>Bacteria</taxon>
        <taxon>Pseudomonadati</taxon>
        <taxon>Bacteroidota</taxon>
        <taxon>Chitinophagia</taxon>
        <taxon>Chitinophagales</taxon>
        <taxon>Chitinophagaceae</taxon>
        <taxon>Chitinophaga</taxon>
    </lineage>
</organism>
<dbReference type="Pfam" id="PF20683">
    <property type="entry name" value="DUF6819"/>
    <property type="match status" value="1"/>
</dbReference>
<dbReference type="OrthoDB" id="908418at2"/>
<feature type="domain" description="DUF4954" evidence="1">
    <location>
        <begin position="42"/>
        <end position="484"/>
    </location>
</feature>
<evidence type="ECO:0000259" key="1">
    <source>
        <dbReference type="Pfam" id="PF16314"/>
    </source>
</evidence>
<protein>
    <submittedName>
        <fullName evidence="4">DUF4954 family protein</fullName>
    </submittedName>
</protein>
<evidence type="ECO:0000313" key="3">
    <source>
        <dbReference type="EMBL" id="SFW50568.1"/>
    </source>
</evidence>
<name>A0A1K1PSD0_9BACT</name>
<gene>
    <name evidence="3" type="ORF">SAMN05661012_02173</name>
    <name evidence="4" type="ORF">SR876_14610</name>
</gene>
<dbReference type="Proteomes" id="UP001326715">
    <property type="component" value="Chromosome"/>
</dbReference>
<dbReference type="InterPro" id="IPR032533">
    <property type="entry name" value="DUF4954"/>
</dbReference>
<dbReference type="Proteomes" id="UP000183788">
    <property type="component" value="Unassembled WGS sequence"/>
</dbReference>
<proteinExistence type="predicted"/>
<evidence type="ECO:0000313" key="6">
    <source>
        <dbReference type="Proteomes" id="UP001326715"/>
    </source>
</evidence>
<dbReference type="SUPFAM" id="SSF51161">
    <property type="entry name" value="Trimeric LpxA-like enzymes"/>
    <property type="match status" value="1"/>
</dbReference>
<dbReference type="Pfam" id="PF16314">
    <property type="entry name" value="DUF4954"/>
    <property type="match status" value="1"/>
</dbReference>
<dbReference type="InterPro" id="IPR049208">
    <property type="entry name" value="DUF6819"/>
</dbReference>